<organism evidence="1">
    <name type="scientific">Arundo donax</name>
    <name type="common">Giant reed</name>
    <name type="synonym">Donax arundinaceus</name>
    <dbReference type="NCBI Taxonomy" id="35708"/>
    <lineage>
        <taxon>Eukaryota</taxon>
        <taxon>Viridiplantae</taxon>
        <taxon>Streptophyta</taxon>
        <taxon>Embryophyta</taxon>
        <taxon>Tracheophyta</taxon>
        <taxon>Spermatophyta</taxon>
        <taxon>Magnoliopsida</taxon>
        <taxon>Liliopsida</taxon>
        <taxon>Poales</taxon>
        <taxon>Poaceae</taxon>
        <taxon>PACMAD clade</taxon>
        <taxon>Arundinoideae</taxon>
        <taxon>Arundineae</taxon>
        <taxon>Arundo</taxon>
    </lineage>
</organism>
<sequence length="12" mass="1292">MLQKSAGKSTKL</sequence>
<proteinExistence type="predicted"/>
<name>A0A0A8Z969_ARUDO</name>
<reference evidence="1" key="1">
    <citation type="submission" date="2014-09" db="EMBL/GenBank/DDBJ databases">
        <authorList>
            <person name="Magalhaes I.L.F."/>
            <person name="Oliveira U."/>
            <person name="Santos F.R."/>
            <person name="Vidigal T.H.D.A."/>
            <person name="Brescovit A.D."/>
            <person name="Santos A.J."/>
        </authorList>
    </citation>
    <scope>NUCLEOTIDE SEQUENCE</scope>
    <source>
        <tissue evidence="1">Shoot tissue taken approximately 20 cm above the soil surface</tissue>
    </source>
</reference>
<reference evidence="1" key="2">
    <citation type="journal article" date="2015" name="Data Brief">
        <title>Shoot transcriptome of the giant reed, Arundo donax.</title>
        <authorList>
            <person name="Barrero R.A."/>
            <person name="Guerrero F.D."/>
            <person name="Moolhuijzen P."/>
            <person name="Goolsby J.A."/>
            <person name="Tidwell J."/>
            <person name="Bellgard S.E."/>
            <person name="Bellgard M.I."/>
        </authorList>
    </citation>
    <scope>NUCLEOTIDE SEQUENCE</scope>
    <source>
        <tissue evidence="1">Shoot tissue taken approximately 20 cm above the soil surface</tissue>
    </source>
</reference>
<protein>
    <submittedName>
        <fullName evidence="1">Uncharacterized protein</fullName>
    </submittedName>
</protein>
<evidence type="ECO:0000313" key="1">
    <source>
        <dbReference type="EMBL" id="JAD34213.1"/>
    </source>
</evidence>
<dbReference type="EMBL" id="GBRH01263682">
    <property type="protein sequence ID" value="JAD34213.1"/>
    <property type="molecule type" value="Transcribed_RNA"/>
</dbReference>
<accession>A0A0A8Z969</accession>